<sequence length="141" mass="15712">MTTAPTPELIRSRTEIMGIPWIGPDFDPLLLNPTRLLLMAELVTDCYYRFGWLCEMVGAQPSAMSRQVTRLRKAGYVHTTRGAYQCMWVQRTPFGHARFEDHVTSLLKVIEQGRDAGAAVPPGSICVPHKPAPEYDSIAPA</sequence>
<dbReference type="Pfam" id="PF13601">
    <property type="entry name" value="HTH_34"/>
    <property type="match status" value="1"/>
</dbReference>
<dbReference type="InterPro" id="IPR036388">
    <property type="entry name" value="WH-like_DNA-bd_sf"/>
</dbReference>
<comment type="caution">
    <text evidence="2">The sequence shown here is derived from an EMBL/GenBank/DDBJ whole genome shotgun (WGS) entry which is preliminary data.</text>
</comment>
<protein>
    <submittedName>
        <fullName evidence="2">Transcriptional regulator</fullName>
    </submittedName>
</protein>
<dbReference type="SUPFAM" id="SSF46785">
    <property type="entry name" value="Winged helix' DNA-binding domain"/>
    <property type="match status" value="1"/>
</dbReference>
<proteinExistence type="predicted"/>
<dbReference type="Proteomes" id="UP001596337">
    <property type="component" value="Unassembled WGS sequence"/>
</dbReference>
<name>A0ABW2BYG6_9PSEU</name>
<dbReference type="EMBL" id="JBHSXX010000001">
    <property type="protein sequence ID" value="MFC6867380.1"/>
    <property type="molecule type" value="Genomic_DNA"/>
</dbReference>
<dbReference type="Gene3D" id="1.10.10.10">
    <property type="entry name" value="Winged helix-like DNA-binding domain superfamily/Winged helix DNA-binding domain"/>
    <property type="match status" value="1"/>
</dbReference>
<organism evidence="2 3">
    <name type="scientific">Haloechinothrix salitolerans</name>
    <dbReference type="NCBI Taxonomy" id="926830"/>
    <lineage>
        <taxon>Bacteria</taxon>
        <taxon>Bacillati</taxon>
        <taxon>Actinomycetota</taxon>
        <taxon>Actinomycetes</taxon>
        <taxon>Pseudonocardiales</taxon>
        <taxon>Pseudonocardiaceae</taxon>
        <taxon>Haloechinothrix</taxon>
    </lineage>
</organism>
<reference evidence="3" key="1">
    <citation type="journal article" date="2019" name="Int. J. Syst. Evol. Microbiol.">
        <title>The Global Catalogue of Microorganisms (GCM) 10K type strain sequencing project: providing services to taxonomists for standard genome sequencing and annotation.</title>
        <authorList>
            <consortium name="The Broad Institute Genomics Platform"/>
            <consortium name="The Broad Institute Genome Sequencing Center for Infectious Disease"/>
            <person name="Wu L."/>
            <person name="Ma J."/>
        </authorList>
    </citation>
    <scope>NUCLEOTIDE SEQUENCE [LARGE SCALE GENOMIC DNA]</scope>
    <source>
        <strain evidence="3">KCTC 32255</strain>
    </source>
</reference>
<dbReference type="InterPro" id="IPR036390">
    <property type="entry name" value="WH_DNA-bd_sf"/>
</dbReference>
<dbReference type="RefSeq" id="WP_345403415.1">
    <property type="nucleotide sequence ID" value="NZ_BAABLA010000114.1"/>
</dbReference>
<accession>A0ABW2BYG6</accession>
<evidence type="ECO:0000259" key="1">
    <source>
        <dbReference type="Pfam" id="PF13601"/>
    </source>
</evidence>
<evidence type="ECO:0000313" key="3">
    <source>
        <dbReference type="Proteomes" id="UP001596337"/>
    </source>
</evidence>
<evidence type="ECO:0000313" key="2">
    <source>
        <dbReference type="EMBL" id="MFC6867380.1"/>
    </source>
</evidence>
<keyword evidence="3" id="KW-1185">Reference proteome</keyword>
<feature type="domain" description="Winged helix DNA-binding" evidence="1">
    <location>
        <begin position="35"/>
        <end position="109"/>
    </location>
</feature>
<gene>
    <name evidence="2" type="ORF">ACFQGD_09480</name>
</gene>
<dbReference type="InterPro" id="IPR027395">
    <property type="entry name" value="WH_DNA-bd_dom"/>
</dbReference>